<evidence type="ECO:0000256" key="1">
    <source>
        <dbReference type="SAM" id="MobiDB-lite"/>
    </source>
</evidence>
<evidence type="ECO:0000313" key="2">
    <source>
        <dbReference type="EMBL" id="ETW78157.1"/>
    </source>
</evidence>
<organism evidence="2 3">
    <name type="scientific">Heterobasidion irregulare (strain TC 32-1)</name>
    <dbReference type="NCBI Taxonomy" id="747525"/>
    <lineage>
        <taxon>Eukaryota</taxon>
        <taxon>Fungi</taxon>
        <taxon>Dikarya</taxon>
        <taxon>Basidiomycota</taxon>
        <taxon>Agaricomycotina</taxon>
        <taxon>Agaricomycetes</taxon>
        <taxon>Russulales</taxon>
        <taxon>Bondarzewiaceae</taxon>
        <taxon>Heterobasidion</taxon>
        <taxon>Heterobasidion annosum species complex</taxon>
    </lineage>
</organism>
<name>W4JX67_HETIT</name>
<protein>
    <submittedName>
        <fullName evidence="2">Uncharacterized protein</fullName>
    </submittedName>
</protein>
<dbReference type="RefSeq" id="XP_009550154.1">
    <property type="nucleotide sequence ID" value="XM_009551859.1"/>
</dbReference>
<dbReference type="GeneID" id="20677865"/>
<sequence length="53" mass="5993">PLGNRKAKYKTISFPYDGEALERHHVDLSASGRRHRVHFTSRISPPKTGVSHP</sequence>
<dbReference type="EMBL" id="KI925462">
    <property type="protein sequence ID" value="ETW78157.1"/>
    <property type="molecule type" value="Genomic_DNA"/>
</dbReference>
<dbReference type="Proteomes" id="UP000030671">
    <property type="component" value="Unassembled WGS sequence"/>
</dbReference>
<dbReference type="KEGG" id="hir:HETIRDRAFT_479355"/>
<keyword evidence="3" id="KW-1185">Reference proteome</keyword>
<feature type="non-terminal residue" evidence="2">
    <location>
        <position position="1"/>
    </location>
</feature>
<feature type="region of interest" description="Disordered" evidence="1">
    <location>
        <begin position="32"/>
        <end position="53"/>
    </location>
</feature>
<dbReference type="AlphaFoldDB" id="W4JX67"/>
<dbReference type="HOGENOM" id="CLU_3074223_0_0_1"/>
<accession>W4JX67</accession>
<proteinExistence type="predicted"/>
<evidence type="ECO:0000313" key="3">
    <source>
        <dbReference type="Proteomes" id="UP000030671"/>
    </source>
</evidence>
<reference evidence="2 3" key="1">
    <citation type="journal article" date="2012" name="New Phytol.">
        <title>Insight into trade-off between wood decay and parasitism from the genome of a fungal forest pathogen.</title>
        <authorList>
            <person name="Olson A."/>
            <person name="Aerts A."/>
            <person name="Asiegbu F."/>
            <person name="Belbahri L."/>
            <person name="Bouzid O."/>
            <person name="Broberg A."/>
            <person name="Canback B."/>
            <person name="Coutinho P.M."/>
            <person name="Cullen D."/>
            <person name="Dalman K."/>
            <person name="Deflorio G."/>
            <person name="van Diepen L.T."/>
            <person name="Dunand C."/>
            <person name="Duplessis S."/>
            <person name="Durling M."/>
            <person name="Gonthier P."/>
            <person name="Grimwood J."/>
            <person name="Fossdal C.G."/>
            <person name="Hansson D."/>
            <person name="Henrissat B."/>
            <person name="Hietala A."/>
            <person name="Himmelstrand K."/>
            <person name="Hoffmeister D."/>
            <person name="Hogberg N."/>
            <person name="James T.Y."/>
            <person name="Karlsson M."/>
            <person name="Kohler A."/>
            <person name="Kues U."/>
            <person name="Lee Y.H."/>
            <person name="Lin Y.C."/>
            <person name="Lind M."/>
            <person name="Lindquist E."/>
            <person name="Lombard V."/>
            <person name="Lucas S."/>
            <person name="Lunden K."/>
            <person name="Morin E."/>
            <person name="Murat C."/>
            <person name="Park J."/>
            <person name="Raffaello T."/>
            <person name="Rouze P."/>
            <person name="Salamov A."/>
            <person name="Schmutz J."/>
            <person name="Solheim H."/>
            <person name="Stahlberg J."/>
            <person name="Velez H."/>
            <person name="de Vries R.P."/>
            <person name="Wiebenga A."/>
            <person name="Woodward S."/>
            <person name="Yakovlev I."/>
            <person name="Garbelotto M."/>
            <person name="Martin F."/>
            <person name="Grigoriev I.V."/>
            <person name="Stenlid J."/>
        </authorList>
    </citation>
    <scope>NUCLEOTIDE SEQUENCE [LARGE SCALE GENOMIC DNA]</scope>
    <source>
        <strain evidence="2 3">TC 32-1</strain>
    </source>
</reference>
<dbReference type="InParanoid" id="W4JX67"/>
<gene>
    <name evidence="2" type="ORF">HETIRDRAFT_479355</name>
</gene>